<keyword evidence="3" id="KW-0255">Endonuclease</keyword>
<dbReference type="GO" id="GO:0003676">
    <property type="term" value="F:nucleic acid binding"/>
    <property type="evidence" value="ECO:0007669"/>
    <property type="project" value="InterPro"/>
</dbReference>
<gene>
    <name evidence="12" type="ORF">HERILL_LOCUS13231</name>
</gene>
<dbReference type="Pfam" id="PF25597">
    <property type="entry name" value="SH3_retrovirus"/>
    <property type="match status" value="1"/>
</dbReference>
<keyword evidence="1" id="KW-0540">Nuclease</keyword>
<evidence type="ECO:0000256" key="9">
    <source>
        <dbReference type="ARBA" id="ARBA00023172"/>
    </source>
</evidence>
<accession>A0A7R8V0T8</accession>
<keyword evidence="8" id="KW-0548">Nucleotidyltransferase</keyword>
<feature type="compositionally biased region" description="Basic and acidic residues" evidence="10">
    <location>
        <begin position="131"/>
        <end position="150"/>
    </location>
</feature>
<feature type="compositionally biased region" description="Polar residues" evidence="10">
    <location>
        <begin position="153"/>
        <end position="162"/>
    </location>
</feature>
<keyword evidence="2" id="KW-0479">Metal-binding</keyword>
<evidence type="ECO:0000256" key="8">
    <source>
        <dbReference type="ARBA" id="ARBA00022932"/>
    </source>
</evidence>
<dbReference type="PANTHER" id="PTHR42648">
    <property type="entry name" value="TRANSPOSASE, PUTATIVE-RELATED"/>
    <property type="match status" value="1"/>
</dbReference>
<dbReference type="GO" id="GO:0046872">
    <property type="term" value="F:metal ion binding"/>
    <property type="evidence" value="ECO:0007669"/>
    <property type="project" value="UniProtKB-KW"/>
</dbReference>
<evidence type="ECO:0000256" key="2">
    <source>
        <dbReference type="ARBA" id="ARBA00022723"/>
    </source>
</evidence>
<evidence type="ECO:0000256" key="5">
    <source>
        <dbReference type="ARBA" id="ARBA00022842"/>
    </source>
</evidence>
<dbReference type="Gene3D" id="3.30.420.10">
    <property type="entry name" value="Ribonuclease H-like superfamily/Ribonuclease H"/>
    <property type="match status" value="1"/>
</dbReference>
<evidence type="ECO:0000313" key="13">
    <source>
        <dbReference type="Proteomes" id="UP000594454"/>
    </source>
</evidence>
<sequence length="415" mass="47463">MVRTITEKARSMIISACMDKIFWGDAVLTATYLIDITPTRALKQTKTPYEMWHGKKPQIKYLKIFGSTVFVHNKNSRTKFDDKSWKGILVGYESNGYKVWDVEREKYAIVRDVIVDELDFIRSRPIAKCEGVNKRNSEDKTDVSDKKSKSVEGQVSENISEKNNVQVETDSAGIQSKSVVDREKSDNKKILESENRENFEIKLGGEYVDFKTFREYLAKYRVGRRESLTSEPSEDEIFDQGEDARFTLEESVIEKEFFSETMATSNVVNVSQEVNPESSVTCNVSFSGLRSFIPVFEGKAKDAFNFTYACEKAMKLAKGPMKDILFKYTCMQLRENKYLKFLIDTGRSLNLRAAGYIFEKDVDKSKGIKYRCINAVDSNTFGLTSLSLRYGSNEYTIPFQVAPNHLFDKFDGILG</sequence>
<evidence type="ECO:0000313" key="12">
    <source>
        <dbReference type="EMBL" id="CAD7090770.1"/>
    </source>
</evidence>
<organism evidence="12 13">
    <name type="scientific">Hermetia illucens</name>
    <name type="common">Black soldier fly</name>
    <dbReference type="NCBI Taxonomy" id="343691"/>
    <lineage>
        <taxon>Eukaryota</taxon>
        <taxon>Metazoa</taxon>
        <taxon>Ecdysozoa</taxon>
        <taxon>Arthropoda</taxon>
        <taxon>Hexapoda</taxon>
        <taxon>Insecta</taxon>
        <taxon>Pterygota</taxon>
        <taxon>Neoptera</taxon>
        <taxon>Endopterygota</taxon>
        <taxon>Diptera</taxon>
        <taxon>Brachycera</taxon>
        <taxon>Stratiomyomorpha</taxon>
        <taxon>Stratiomyidae</taxon>
        <taxon>Hermetiinae</taxon>
        <taxon>Hermetia</taxon>
    </lineage>
</organism>
<evidence type="ECO:0000256" key="4">
    <source>
        <dbReference type="ARBA" id="ARBA00022801"/>
    </source>
</evidence>
<reference evidence="12 13" key="1">
    <citation type="submission" date="2020-11" db="EMBL/GenBank/DDBJ databases">
        <authorList>
            <person name="Wallbank WR R."/>
            <person name="Pardo Diaz C."/>
            <person name="Kozak K."/>
            <person name="Martin S."/>
            <person name="Jiggins C."/>
            <person name="Moest M."/>
            <person name="Warren A I."/>
            <person name="Generalovic N T."/>
            <person name="Byers J.R.P. K."/>
            <person name="Montejo-Kovacevich G."/>
            <person name="Yen C E."/>
        </authorList>
    </citation>
    <scope>NUCLEOTIDE SEQUENCE [LARGE SCALE GENOMIC DNA]</scope>
</reference>
<dbReference type="GO" id="GO:0003964">
    <property type="term" value="F:RNA-directed DNA polymerase activity"/>
    <property type="evidence" value="ECO:0007669"/>
    <property type="project" value="UniProtKB-KW"/>
</dbReference>
<keyword evidence="5" id="KW-0460">Magnesium</keyword>
<keyword evidence="4" id="KW-0378">Hydrolase</keyword>
<name>A0A7R8V0T8_HERIL</name>
<dbReference type="EMBL" id="LR899013">
    <property type="protein sequence ID" value="CAD7090770.1"/>
    <property type="molecule type" value="Genomic_DNA"/>
</dbReference>
<dbReference type="InParanoid" id="A0A7R8V0T8"/>
<keyword evidence="8" id="KW-0239">DNA-directed DNA polymerase</keyword>
<dbReference type="PANTHER" id="PTHR42648:SF11">
    <property type="entry name" value="TRANSPOSON TY4-P GAG-POL POLYPROTEIN"/>
    <property type="match status" value="1"/>
</dbReference>
<dbReference type="Proteomes" id="UP000594454">
    <property type="component" value="Chromosome 5"/>
</dbReference>
<keyword evidence="7" id="KW-0695">RNA-directed DNA polymerase</keyword>
<dbReference type="GO" id="GO:0006310">
    <property type="term" value="P:DNA recombination"/>
    <property type="evidence" value="ECO:0007669"/>
    <property type="project" value="UniProtKB-KW"/>
</dbReference>
<dbReference type="AlphaFoldDB" id="A0A7R8V0T8"/>
<dbReference type="GO" id="GO:0003887">
    <property type="term" value="F:DNA-directed DNA polymerase activity"/>
    <property type="evidence" value="ECO:0007669"/>
    <property type="project" value="UniProtKB-KW"/>
</dbReference>
<evidence type="ECO:0000256" key="10">
    <source>
        <dbReference type="SAM" id="MobiDB-lite"/>
    </source>
</evidence>
<feature type="domain" description="Retroviral polymerase SH3-like" evidence="11">
    <location>
        <begin position="67"/>
        <end position="118"/>
    </location>
</feature>
<dbReference type="GO" id="GO:0004519">
    <property type="term" value="F:endonuclease activity"/>
    <property type="evidence" value="ECO:0007669"/>
    <property type="project" value="UniProtKB-KW"/>
</dbReference>
<feature type="region of interest" description="Disordered" evidence="10">
    <location>
        <begin position="131"/>
        <end position="162"/>
    </location>
</feature>
<keyword evidence="6" id="KW-0229">DNA integration</keyword>
<keyword evidence="9" id="KW-0233">DNA recombination</keyword>
<evidence type="ECO:0000256" key="1">
    <source>
        <dbReference type="ARBA" id="ARBA00022722"/>
    </source>
</evidence>
<evidence type="ECO:0000256" key="3">
    <source>
        <dbReference type="ARBA" id="ARBA00022759"/>
    </source>
</evidence>
<evidence type="ECO:0000259" key="11">
    <source>
        <dbReference type="Pfam" id="PF25597"/>
    </source>
</evidence>
<keyword evidence="13" id="KW-1185">Reference proteome</keyword>
<dbReference type="InterPro" id="IPR039537">
    <property type="entry name" value="Retrotran_Ty1/copia-like"/>
</dbReference>
<evidence type="ECO:0000256" key="6">
    <source>
        <dbReference type="ARBA" id="ARBA00022908"/>
    </source>
</evidence>
<dbReference type="InterPro" id="IPR036397">
    <property type="entry name" value="RNaseH_sf"/>
</dbReference>
<proteinExistence type="predicted"/>
<dbReference type="InterPro" id="IPR057670">
    <property type="entry name" value="SH3_retrovirus"/>
</dbReference>
<dbReference type="GO" id="GO:0015074">
    <property type="term" value="P:DNA integration"/>
    <property type="evidence" value="ECO:0007669"/>
    <property type="project" value="UniProtKB-KW"/>
</dbReference>
<evidence type="ECO:0000256" key="7">
    <source>
        <dbReference type="ARBA" id="ARBA00022918"/>
    </source>
</evidence>
<protein>
    <recommendedName>
        <fullName evidence="11">Retroviral polymerase SH3-like domain-containing protein</fullName>
    </recommendedName>
</protein>
<dbReference type="GO" id="GO:0016787">
    <property type="term" value="F:hydrolase activity"/>
    <property type="evidence" value="ECO:0007669"/>
    <property type="project" value="UniProtKB-KW"/>
</dbReference>
<keyword evidence="8" id="KW-0808">Transferase</keyword>